<sequence>MSLRVNLFAHSRRVVLTAFIAFAAAGLPACGGGDGGTGGEGSVTDSPIGSITPSGEFGTLTISGTGTSIFGTTVATRSRATASSPDISLTTWQDTPMTSPAIYPARIVALGQSDGSVTVNVVYIASPQSIPGFWVAFDPPAGSVLVSSTGVTFVNLVVLDEGTSETSLTLNGTLRF</sequence>
<dbReference type="RefSeq" id="WP_316703727.1">
    <property type="nucleotide sequence ID" value="NZ_CP136336.1"/>
</dbReference>
<evidence type="ECO:0008006" key="4">
    <source>
        <dbReference type="Google" id="ProtNLM"/>
    </source>
</evidence>
<protein>
    <recommendedName>
        <fullName evidence="4">IPT/TIG domain-containing protein</fullName>
    </recommendedName>
</protein>
<evidence type="ECO:0000313" key="2">
    <source>
        <dbReference type="EMBL" id="WOB10825.1"/>
    </source>
</evidence>
<name>A0ABZ0D0R1_9BURK</name>
<keyword evidence="1" id="KW-0732">Signal</keyword>
<accession>A0ABZ0D0R1</accession>
<reference evidence="2 3" key="1">
    <citation type="submission" date="2023-10" db="EMBL/GenBank/DDBJ databases">
        <title>Bacteria for the degradation of biodegradable plastic PBAT(Polybutylene adipate terephthalate).</title>
        <authorList>
            <person name="Weon H.-Y."/>
            <person name="Yeon J."/>
        </authorList>
    </citation>
    <scope>NUCLEOTIDE SEQUENCE [LARGE SCALE GENOMIC DNA]</scope>
    <source>
        <strain evidence="2 3">SBD 7-3</strain>
    </source>
</reference>
<dbReference type="Proteomes" id="UP001303946">
    <property type="component" value="Chromosome"/>
</dbReference>
<feature type="signal peptide" evidence="1">
    <location>
        <begin position="1"/>
        <end position="23"/>
    </location>
</feature>
<keyword evidence="3" id="KW-1185">Reference proteome</keyword>
<evidence type="ECO:0000256" key="1">
    <source>
        <dbReference type="SAM" id="SignalP"/>
    </source>
</evidence>
<gene>
    <name evidence="2" type="ORF">RXV79_12405</name>
</gene>
<organism evidence="2 3">
    <name type="scientific">Piscinibacter gummiphilus</name>
    <dbReference type="NCBI Taxonomy" id="946333"/>
    <lineage>
        <taxon>Bacteria</taxon>
        <taxon>Pseudomonadati</taxon>
        <taxon>Pseudomonadota</taxon>
        <taxon>Betaproteobacteria</taxon>
        <taxon>Burkholderiales</taxon>
        <taxon>Sphaerotilaceae</taxon>
        <taxon>Piscinibacter</taxon>
    </lineage>
</organism>
<dbReference type="EMBL" id="CP136336">
    <property type="protein sequence ID" value="WOB10825.1"/>
    <property type="molecule type" value="Genomic_DNA"/>
</dbReference>
<proteinExistence type="predicted"/>
<evidence type="ECO:0000313" key="3">
    <source>
        <dbReference type="Proteomes" id="UP001303946"/>
    </source>
</evidence>
<feature type="chain" id="PRO_5045112423" description="IPT/TIG domain-containing protein" evidence="1">
    <location>
        <begin position="24"/>
        <end position="176"/>
    </location>
</feature>